<proteinExistence type="predicted"/>
<accession>G3XS54</accession>
<dbReference type="HOGENOM" id="CLU_2263174_0_0_1"/>
<sequence>MTEDASAGAAKVTEEEEEEEEERKPNGEAESGAKIPFTKPLDSRRSERHAGDPHRQRYLLRERQAILRLAEMLYFGVGGWVWVAKEGVKGKREKESDRQLKDG</sequence>
<organism evidence="3 4">
    <name type="scientific">Aspergillus niger (strain ATCC 1015 / CBS 113.46 / FGSC A1144 / LSHB Ac4 / NCTC 3858a / NRRL 328 / USDA 3528.7)</name>
    <dbReference type="NCBI Taxonomy" id="380704"/>
    <lineage>
        <taxon>Eukaryota</taxon>
        <taxon>Fungi</taxon>
        <taxon>Dikarya</taxon>
        <taxon>Ascomycota</taxon>
        <taxon>Pezizomycotina</taxon>
        <taxon>Eurotiomycetes</taxon>
        <taxon>Eurotiomycetidae</taxon>
        <taxon>Eurotiales</taxon>
        <taxon>Aspergillaceae</taxon>
        <taxon>Aspergillus</taxon>
        <taxon>Aspergillus subgen. Circumdati</taxon>
    </lineage>
</organism>
<evidence type="ECO:0000313" key="4">
    <source>
        <dbReference type="Proteomes" id="UP000009038"/>
    </source>
</evidence>
<evidence type="ECO:0000313" key="3">
    <source>
        <dbReference type="EMBL" id="EHA26420.1"/>
    </source>
</evidence>
<feature type="transmembrane region" description="Helical" evidence="2">
    <location>
        <begin position="65"/>
        <end position="83"/>
    </location>
</feature>
<keyword evidence="2" id="KW-1133">Transmembrane helix</keyword>
<dbReference type="EMBL" id="ACJE01000004">
    <property type="protein sequence ID" value="EHA26420.1"/>
    <property type="molecule type" value="Genomic_DNA"/>
</dbReference>
<keyword evidence="2" id="KW-0472">Membrane</keyword>
<comment type="caution">
    <text evidence="3">The sequence shown here is derived from an EMBL/GenBank/DDBJ whole genome shotgun (WGS) entry which is preliminary data.</text>
</comment>
<gene>
    <name evidence="3" type="ORF">ASPNIDRAFT_36153</name>
</gene>
<dbReference type="AlphaFoldDB" id="G3XS54"/>
<evidence type="ECO:0000256" key="1">
    <source>
        <dbReference type="SAM" id="MobiDB-lite"/>
    </source>
</evidence>
<name>G3XS54_ASPNA</name>
<protein>
    <submittedName>
        <fullName evidence="3">Uncharacterized protein</fullName>
    </submittedName>
</protein>
<evidence type="ECO:0000256" key="2">
    <source>
        <dbReference type="SAM" id="Phobius"/>
    </source>
</evidence>
<feature type="compositionally biased region" description="Basic and acidic residues" evidence="1">
    <location>
        <begin position="41"/>
        <end position="57"/>
    </location>
</feature>
<dbReference type="Proteomes" id="UP000009038">
    <property type="component" value="Unassembled WGS sequence"/>
</dbReference>
<keyword evidence="2" id="KW-0812">Transmembrane</keyword>
<feature type="region of interest" description="Disordered" evidence="1">
    <location>
        <begin position="1"/>
        <end position="57"/>
    </location>
</feature>
<reference evidence="3 4" key="1">
    <citation type="journal article" date="2011" name="Genome Res.">
        <title>Comparative genomics of citric-acid-producing Aspergillus niger ATCC 1015 versus enzyme-producing CBS 513.88.</title>
        <authorList>
            <person name="Andersen M.R."/>
            <person name="Salazar M.P."/>
            <person name="Schaap P.J."/>
            <person name="van de Vondervoort P.J."/>
            <person name="Culley D."/>
            <person name="Thykaer J."/>
            <person name="Frisvad J.C."/>
            <person name="Nielsen K.F."/>
            <person name="Albang R."/>
            <person name="Albermann K."/>
            <person name="Berka R.M."/>
            <person name="Braus G.H."/>
            <person name="Braus-Stromeyer S.A."/>
            <person name="Corrochano L.M."/>
            <person name="Dai Z."/>
            <person name="van Dijck P.W."/>
            <person name="Hofmann G."/>
            <person name="Lasure L.L."/>
            <person name="Magnuson J.K."/>
            <person name="Menke H."/>
            <person name="Meijer M."/>
            <person name="Meijer S.L."/>
            <person name="Nielsen J.B."/>
            <person name="Nielsen M.L."/>
            <person name="van Ooyen A.J."/>
            <person name="Pel H.J."/>
            <person name="Poulsen L."/>
            <person name="Samson R.A."/>
            <person name="Stam H."/>
            <person name="Tsang A."/>
            <person name="van den Brink J.M."/>
            <person name="Atkins A."/>
            <person name="Aerts A."/>
            <person name="Shapiro H."/>
            <person name="Pangilinan J."/>
            <person name="Salamov A."/>
            <person name="Lou Y."/>
            <person name="Lindquist E."/>
            <person name="Lucas S."/>
            <person name="Grimwood J."/>
            <person name="Grigoriev I.V."/>
            <person name="Kubicek C.P."/>
            <person name="Martinez D."/>
            <person name="van Peij N.N."/>
            <person name="Roubos J.A."/>
            <person name="Nielsen J."/>
            <person name="Baker S.E."/>
        </authorList>
    </citation>
    <scope>NUCLEOTIDE SEQUENCE [LARGE SCALE GENOMIC DNA]</scope>
    <source>
        <strain evidence="4">ATCC 1015 / CBS 113.46 / FGSC A1144 / LSHB Ac4 / NCTC 3858a / NRRL 328 / USDA 3528.7</strain>
    </source>
</reference>